<evidence type="ECO:0000313" key="3">
    <source>
        <dbReference type="Proteomes" id="UP000233469"/>
    </source>
</evidence>
<accession>A0A2N1NSX8</accession>
<evidence type="ECO:0000256" key="1">
    <source>
        <dbReference type="SAM" id="Phobius"/>
    </source>
</evidence>
<name>A0A2N1NSX8_9GLOM</name>
<keyword evidence="1" id="KW-0472">Membrane</keyword>
<evidence type="ECO:0000313" key="2">
    <source>
        <dbReference type="EMBL" id="PKK76986.1"/>
    </source>
</evidence>
<organism evidence="2 3">
    <name type="scientific">Rhizophagus irregularis</name>
    <dbReference type="NCBI Taxonomy" id="588596"/>
    <lineage>
        <taxon>Eukaryota</taxon>
        <taxon>Fungi</taxon>
        <taxon>Fungi incertae sedis</taxon>
        <taxon>Mucoromycota</taxon>
        <taxon>Glomeromycotina</taxon>
        <taxon>Glomeromycetes</taxon>
        <taxon>Glomerales</taxon>
        <taxon>Glomeraceae</taxon>
        <taxon>Rhizophagus</taxon>
    </lineage>
</organism>
<feature type="transmembrane region" description="Helical" evidence="1">
    <location>
        <begin position="23"/>
        <end position="42"/>
    </location>
</feature>
<dbReference type="EMBL" id="LLXL01000152">
    <property type="protein sequence ID" value="PKK76986.1"/>
    <property type="molecule type" value="Genomic_DNA"/>
</dbReference>
<gene>
    <name evidence="2" type="ORF">RhiirC2_732883</name>
</gene>
<comment type="caution">
    <text evidence="2">The sequence shown here is derived from an EMBL/GenBank/DDBJ whole genome shotgun (WGS) entry which is preliminary data.</text>
</comment>
<reference evidence="2 3" key="1">
    <citation type="submission" date="2016-04" db="EMBL/GenBank/DDBJ databases">
        <title>Genome analyses suggest a sexual origin of heterokaryosis in a supposedly ancient asexual fungus.</title>
        <authorList>
            <person name="Ropars J."/>
            <person name="Sedzielewska K."/>
            <person name="Noel J."/>
            <person name="Charron P."/>
            <person name="Farinelli L."/>
            <person name="Marton T."/>
            <person name="Kruger M."/>
            <person name="Pelin A."/>
            <person name="Brachmann A."/>
            <person name="Corradi N."/>
        </authorList>
    </citation>
    <scope>NUCLEOTIDE SEQUENCE [LARGE SCALE GENOMIC DNA]</scope>
    <source>
        <strain evidence="2 3">C2</strain>
    </source>
</reference>
<sequence>YSDAHATPIIEFLSVTEQLTDDVMLNLTFTFLILTVAYFIVIKECNNVKNNFVTCNF</sequence>
<dbReference type="AlphaFoldDB" id="A0A2N1NSX8"/>
<reference evidence="2 3" key="2">
    <citation type="submission" date="2017-10" db="EMBL/GenBank/DDBJ databases">
        <title>Extensive intraspecific genome diversity in a model arbuscular mycorrhizal fungus.</title>
        <authorList>
            <person name="Chen E.C.H."/>
            <person name="Morin E."/>
            <person name="Baudet D."/>
            <person name="Noel J."/>
            <person name="Ndikumana S."/>
            <person name="Charron P."/>
            <person name="St-Onge C."/>
            <person name="Giorgi J."/>
            <person name="Grigoriev I.V."/>
            <person name="Roux C."/>
            <person name="Martin F.M."/>
            <person name="Corradi N."/>
        </authorList>
    </citation>
    <scope>NUCLEOTIDE SEQUENCE [LARGE SCALE GENOMIC DNA]</scope>
    <source>
        <strain evidence="2 3">C2</strain>
    </source>
</reference>
<dbReference type="Proteomes" id="UP000233469">
    <property type="component" value="Unassembled WGS sequence"/>
</dbReference>
<proteinExistence type="predicted"/>
<feature type="non-terminal residue" evidence="2">
    <location>
        <position position="1"/>
    </location>
</feature>
<keyword evidence="1" id="KW-0812">Transmembrane</keyword>
<keyword evidence="1" id="KW-1133">Transmembrane helix</keyword>
<dbReference type="VEuPathDB" id="FungiDB:RhiirA1_414665"/>
<protein>
    <submittedName>
        <fullName evidence="2">Uncharacterized protein</fullName>
    </submittedName>
</protein>